<sequence>MNDWLDYRYPRGGIAFTAGIFMLAGAVLFVVGDTWFTKYVCPFFLPLGMGLWLKHAWARWTAFTLLAATSVLAVVVLLFDFTTVRTLKLVTSLFMLYELWEWNVYPESEQFGFRMPDDEDDVALNEE</sequence>
<keyword evidence="1" id="KW-1133">Transmembrane helix</keyword>
<dbReference type="OrthoDB" id="287688at2"/>
<protein>
    <submittedName>
        <fullName evidence="2">Uncharacterized protein</fullName>
    </submittedName>
</protein>
<evidence type="ECO:0000313" key="3">
    <source>
        <dbReference type="Proteomes" id="UP000318878"/>
    </source>
</evidence>
<proteinExistence type="predicted"/>
<reference evidence="2 3" key="1">
    <citation type="submission" date="2019-02" db="EMBL/GenBank/DDBJ databases">
        <title>Deep-cultivation of Planctomycetes and their phenomic and genomic characterization uncovers novel biology.</title>
        <authorList>
            <person name="Wiegand S."/>
            <person name="Jogler M."/>
            <person name="Boedeker C."/>
            <person name="Pinto D."/>
            <person name="Vollmers J."/>
            <person name="Rivas-Marin E."/>
            <person name="Kohn T."/>
            <person name="Peeters S.H."/>
            <person name="Heuer A."/>
            <person name="Rast P."/>
            <person name="Oberbeckmann S."/>
            <person name="Bunk B."/>
            <person name="Jeske O."/>
            <person name="Meyerdierks A."/>
            <person name="Storesund J.E."/>
            <person name="Kallscheuer N."/>
            <person name="Luecker S."/>
            <person name="Lage O.M."/>
            <person name="Pohl T."/>
            <person name="Merkel B.J."/>
            <person name="Hornburger P."/>
            <person name="Mueller R.-W."/>
            <person name="Bruemmer F."/>
            <person name="Labrenz M."/>
            <person name="Spormann A.M."/>
            <person name="Op Den Camp H."/>
            <person name="Overmann J."/>
            <person name="Amann R."/>
            <person name="Jetten M.S.M."/>
            <person name="Mascher T."/>
            <person name="Medema M.H."/>
            <person name="Devos D.P."/>
            <person name="Kaster A.-K."/>
            <person name="Ovreas L."/>
            <person name="Rohde M."/>
            <person name="Galperin M.Y."/>
            <person name="Jogler C."/>
        </authorList>
    </citation>
    <scope>NUCLEOTIDE SEQUENCE [LARGE SCALE GENOMIC DNA]</scope>
    <source>
        <strain evidence="2 3">Enr8</strain>
    </source>
</reference>
<dbReference type="AlphaFoldDB" id="A0A5C5VN32"/>
<name>A0A5C5VN32_9BACT</name>
<dbReference type="RefSeq" id="WP_146429603.1">
    <property type="nucleotide sequence ID" value="NZ_SJPF01000001.1"/>
</dbReference>
<accession>A0A5C5VN32</accession>
<feature type="transmembrane region" description="Helical" evidence="1">
    <location>
        <begin position="12"/>
        <end position="37"/>
    </location>
</feature>
<feature type="transmembrane region" description="Helical" evidence="1">
    <location>
        <begin position="57"/>
        <end position="79"/>
    </location>
</feature>
<dbReference type="Proteomes" id="UP000318878">
    <property type="component" value="Unassembled WGS sequence"/>
</dbReference>
<dbReference type="EMBL" id="SJPF01000001">
    <property type="protein sequence ID" value="TWT39433.1"/>
    <property type="molecule type" value="Genomic_DNA"/>
</dbReference>
<evidence type="ECO:0000256" key="1">
    <source>
        <dbReference type="SAM" id="Phobius"/>
    </source>
</evidence>
<evidence type="ECO:0000313" key="2">
    <source>
        <dbReference type="EMBL" id="TWT39433.1"/>
    </source>
</evidence>
<keyword evidence="3" id="KW-1185">Reference proteome</keyword>
<gene>
    <name evidence="2" type="ORF">Enr8_11320</name>
</gene>
<keyword evidence="1" id="KW-0472">Membrane</keyword>
<keyword evidence="1" id="KW-0812">Transmembrane</keyword>
<organism evidence="2 3">
    <name type="scientific">Blastopirellula retiformator</name>
    <dbReference type="NCBI Taxonomy" id="2527970"/>
    <lineage>
        <taxon>Bacteria</taxon>
        <taxon>Pseudomonadati</taxon>
        <taxon>Planctomycetota</taxon>
        <taxon>Planctomycetia</taxon>
        <taxon>Pirellulales</taxon>
        <taxon>Pirellulaceae</taxon>
        <taxon>Blastopirellula</taxon>
    </lineage>
</organism>
<comment type="caution">
    <text evidence="2">The sequence shown here is derived from an EMBL/GenBank/DDBJ whole genome shotgun (WGS) entry which is preliminary data.</text>
</comment>